<dbReference type="PROSITE" id="PS50089">
    <property type="entry name" value="ZF_RING_2"/>
    <property type="match status" value="1"/>
</dbReference>
<dbReference type="AlphaFoldDB" id="A0A8S1ZKG9"/>
<dbReference type="InterPro" id="IPR001841">
    <property type="entry name" value="Znf_RING"/>
</dbReference>
<evidence type="ECO:0000259" key="2">
    <source>
        <dbReference type="PROSITE" id="PS50089"/>
    </source>
</evidence>
<accession>A0A8S1ZKG9</accession>
<keyword evidence="1" id="KW-0862">Zinc</keyword>
<dbReference type="Gene3D" id="3.30.40.10">
    <property type="entry name" value="Zinc/RING finger domain, C3HC4 (zinc finger)"/>
    <property type="match status" value="1"/>
</dbReference>
<dbReference type="SMART" id="SM00184">
    <property type="entry name" value="RING"/>
    <property type="match status" value="1"/>
</dbReference>
<name>A0A8S1ZKG9_ARAAE</name>
<dbReference type="Pfam" id="PF03407">
    <property type="entry name" value="Nucleotid_trans"/>
    <property type="match status" value="2"/>
</dbReference>
<evidence type="ECO:0000313" key="3">
    <source>
        <dbReference type="EMBL" id="CAE5960431.1"/>
    </source>
</evidence>
<keyword evidence="4" id="KW-1185">Reference proteome</keyword>
<dbReference type="InterPro" id="IPR013083">
    <property type="entry name" value="Znf_RING/FYVE/PHD"/>
</dbReference>
<proteinExistence type="predicted"/>
<evidence type="ECO:0000313" key="4">
    <source>
        <dbReference type="Proteomes" id="UP000682877"/>
    </source>
</evidence>
<sequence>MELPWLISISRQNHEEKVLVIAEDYATLYKVNEKWPGHAVLIPPALDPQAAHIWFPGYNVMYNDVDMVWLQDPFQYLQGSHDAYFMDDMIAIKPLNHSHGLPPRSRSGVTYVDVYLLPQSAFPSGGLYFKNETWVNETKGKHVIVHNNYIIGYERKMKRFQDFNLWLVDDHALESPLGILNQIQIPRSHMNDPIPKLAVEVQVQERSLSPSEGYTNSILLIINTIKDEILVNPATGHRTVTSIPLSYKSLPINFSLPSCSHQHIQSLLHDRLYSDDHWLCEYLVPKISTAAINSGFGYNGVELNVCVTVSYRYFHVDERSLKISRMVLQGSIKAEELKSLKMKTESCSICLQSLVSGMKTVPTRMSCSHVFHNGCLVEWLYRKNTCPMCRTVLYDR</sequence>
<keyword evidence="1" id="KW-0863">Zinc-finger</keyword>
<feature type="domain" description="RING-type" evidence="2">
    <location>
        <begin position="347"/>
        <end position="390"/>
    </location>
</feature>
<dbReference type="GO" id="GO:0005794">
    <property type="term" value="C:Golgi apparatus"/>
    <property type="evidence" value="ECO:0007669"/>
    <property type="project" value="TreeGrafter"/>
</dbReference>
<dbReference type="InterPro" id="IPR052636">
    <property type="entry name" value="UDP-D-xylose:L-fucose_XylT"/>
</dbReference>
<dbReference type="GO" id="GO:0010306">
    <property type="term" value="P:rhamnogalacturonan II biosynthetic process"/>
    <property type="evidence" value="ECO:0007669"/>
    <property type="project" value="TreeGrafter"/>
</dbReference>
<dbReference type="Pfam" id="PF13639">
    <property type="entry name" value="zf-RING_2"/>
    <property type="match status" value="1"/>
</dbReference>
<dbReference type="PANTHER" id="PTHR47032:SF2">
    <property type="entry name" value="UDP-D-XYLOSE:L-FUCOSE ALPHA-1,3-D-XYLOSYLTRANSFERASE 3"/>
    <property type="match status" value="1"/>
</dbReference>
<gene>
    <name evidence="3" type="ORF">AARE701A_LOCUS3872</name>
</gene>
<keyword evidence="1" id="KW-0479">Metal-binding</keyword>
<dbReference type="EMBL" id="LR999451">
    <property type="protein sequence ID" value="CAE5960431.1"/>
    <property type="molecule type" value="Genomic_DNA"/>
</dbReference>
<organism evidence="3 4">
    <name type="scientific">Arabidopsis arenosa</name>
    <name type="common">Sand rock-cress</name>
    <name type="synonym">Cardaminopsis arenosa</name>
    <dbReference type="NCBI Taxonomy" id="38785"/>
    <lineage>
        <taxon>Eukaryota</taxon>
        <taxon>Viridiplantae</taxon>
        <taxon>Streptophyta</taxon>
        <taxon>Embryophyta</taxon>
        <taxon>Tracheophyta</taxon>
        <taxon>Spermatophyta</taxon>
        <taxon>Magnoliopsida</taxon>
        <taxon>eudicotyledons</taxon>
        <taxon>Gunneridae</taxon>
        <taxon>Pentapetalae</taxon>
        <taxon>rosids</taxon>
        <taxon>malvids</taxon>
        <taxon>Brassicales</taxon>
        <taxon>Brassicaceae</taxon>
        <taxon>Camelineae</taxon>
        <taxon>Arabidopsis</taxon>
    </lineage>
</organism>
<dbReference type="InterPro" id="IPR005069">
    <property type="entry name" value="Nucl-diP-sugar_transferase"/>
</dbReference>
<dbReference type="GO" id="GO:0035252">
    <property type="term" value="F:UDP-xylosyltransferase activity"/>
    <property type="evidence" value="ECO:0007669"/>
    <property type="project" value="TreeGrafter"/>
</dbReference>
<dbReference type="PANTHER" id="PTHR47032">
    <property type="entry name" value="UDP-D-XYLOSE:L-FUCOSE ALPHA-1,3-D-XYLOSYLTRANSFERASE-RELATED"/>
    <property type="match status" value="1"/>
</dbReference>
<reference evidence="3" key="1">
    <citation type="submission" date="2021-01" db="EMBL/GenBank/DDBJ databases">
        <authorList>
            <person name="Bezrukov I."/>
        </authorList>
    </citation>
    <scope>NUCLEOTIDE SEQUENCE</scope>
</reference>
<evidence type="ECO:0000256" key="1">
    <source>
        <dbReference type="PROSITE-ProRule" id="PRU00175"/>
    </source>
</evidence>
<protein>
    <recommendedName>
        <fullName evidence="2">RING-type domain-containing protein</fullName>
    </recommendedName>
</protein>
<dbReference type="Proteomes" id="UP000682877">
    <property type="component" value="Chromosome 1"/>
</dbReference>
<dbReference type="SUPFAM" id="SSF57850">
    <property type="entry name" value="RING/U-box"/>
    <property type="match status" value="1"/>
</dbReference>
<dbReference type="GO" id="GO:0008270">
    <property type="term" value="F:zinc ion binding"/>
    <property type="evidence" value="ECO:0007669"/>
    <property type="project" value="UniProtKB-KW"/>
</dbReference>